<dbReference type="GO" id="GO:0005886">
    <property type="term" value="C:plasma membrane"/>
    <property type="evidence" value="ECO:0007669"/>
    <property type="project" value="TreeGrafter"/>
</dbReference>
<dbReference type="InterPro" id="IPR029787">
    <property type="entry name" value="Nucleotide_cyclase"/>
</dbReference>
<dbReference type="GO" id="GO:0052621">
    <property type="term" value="F:diguanylate cyclase activity"/>
    <property type="evidence" value="ECO:0007669"/>
    <property type="project" value="TreeGrafter"/>
</dbReference>
<dbReference type="CDD" id="cd01949">
    <property type="entry name" value="GGDEF"/>
    <property type="match status" value="1"/>
</dbReference>
<dbReference type="SMART" id="SM00267">
    <property type="entry name" value="GGDEF"/>
    <property type="match status" value="1"/>
</dbReference>
<dbReference type="InterPro" id="IPR043128">
    <property type="entry name" value="Rev_trsase/Diguanyl_cyclase"/>
</dbReference>
<organism evidence="2 3">
    <name type="scientific">candidate division TA06 bacterium</name>
    <dbReference type="NCBI Taxonomy" id="2250710"/>
    <lineage>
        <taxon>Bacteria</taxon>
        <taxon>Bacteria division TA06</taxon>
    </lineage>
</organism>
<dbReference type="GO" id="GO:0043709">
    <property type="term" value="P:cell adhesion involved in single-species biofilm formation"/>
    <property type="evidence" value="ECO:0007669"/>
    <property type="project" value="TreeGrafter"/>
</dbReference>
<dbReference type="Pfam" id="PF00990">
    <property type="entry name" value="GGDEF"/>
    <property type="match status" value="1"/>
</dbReference>
<reference evidence="2" key="1">
    <citation type="submission" date="2020-07" db="EMBL/GenBank/DDBJ databases">
        <title>Huge and variable diversity of episymbiotic CPR bacteria and DPANN archaea in groundwater ecosystems.</title>
        <authorList>
            <person name="He C.Y."/>
            <person name="Keren R."/>
            <person name="Whittaker M."/>
            <person name="Farag I.F."/>
            <person name="Doudna J."/>
            <person name="Cate J.H.D."/>
            <person name="Banfield J.F."/>
        </authorList>
    </citation>
    <scope>NUCLEOTIDE SEQUENCE</scope>
    <source>
        <strain evidence="2">NC_groundwater_1520_Pr4_B-0.1um_53_5</strain>
    </source>
</reference>
<name>A0A933MJW4_UNCT6</name>
<dbReference type="NCBIfam" id="TIGR00254">
    <property type="entry name" value="GGDEF"/>
    <property type="match status" value="1"/>
</dbReference>
<dbReference type="InterPro" id="IPR000160">
    <property type="entry name" value="GGDEF_dom"/>
</dbReference>
<dbReference type="AlphaFoldDB" id="A0A933MJW4"/>
<dbReference type="InterPro" id="IPR050469">
    <property type="entry name" value="Diguanylate_Cyclase"/>
</dbReference>
<dbReference type="PANTHER" id="PTHR45138">
    <property type="entry name" value="REGULATORY COMPONENTS OF SENSORY TRANSDUCTION SYSTEM"/>
    <property type="match status" value="1"/>
</dbReference>
<dbReference type="GO" id="GO:1902201">
    <property type="term" value="P:negative regulation of bacterial-type flagellum-dependent cell motility"/>
    <property type="evidence" value="ECO:0007669"/>
    <property type="project" value="TreeGrafter"/>
</dbReference>
<dbReference type="EMBL" id="JACQXR010000048">
    <property type="protein sequence ID" value="MBI4726393.1"/>
    <property type="molecule type" value="Genomic_DNA"/>
</dbReference>
<proteinExistence type="predicted"/>
<dbReference type="SUPFAM" id="SSF55073">
    <property type="entry name" value="Nucleotide cyclase"/>
    <property type="match status" value="1"/>
</dbReference>
<comment type="caution">
    <text evidence="2">The sequence shown here is derived from an EMBL/GenBank/DDBJ whole genome shotgun (WGS) entry which is preliminary data.</text>
</comment>
<evidence type="ECO:0000313" key="2">
    <source>
        <dbReference type="EMBL" id="MBI4726393.1"/>
    </source>
</evidence>
<evidence type="ECO:0000313" key="3">
    <source>
        <dbReference type="Proteomes" id="UP000736328"/>
    </source>
</evidence>
<protein>
    <submittedName>
        <fullName evidence="2">GGDEF domain-containing protein</fullName>
    </submittedName>
</protein>
<sequence length="278" mass="31130">MKPKKDGFTKEIIEVLGKDDGESVDLLKQVDDLMLEKAATLYGDLIYALAHLRFSEGQARNHWENILKHKLELASKLGRNVGIRVSLLDYFTNLQRKLDNPKVIEMDLYEKTLLSAVTDGLTGLYNHRYFHDRFEEEVERARRYQHPLSLLMLDLDDFKIYNDANGHIAGDLLLVEVSKVLKKAVRKVDTAARYGGEEFAIILPSTKKKGALIIAGRICQKIADYKFPNQAVMPKGRITASIGVASLGDDSDNHTGLLDSADNSLYRAKANGKNQAVG</sequence>
<evidence type="ECO:0000259" key="1">
    <source>
        <dbReference type="PROSITE" id="PS50887"/>
    </source>
</evidence>
<dbReference type="PANTHER" id="PTHR45138:SF9">
    <property type="entry name" value="DIGUANYLATE CYCLASE DGCM-RELATED"/>
    <property type="match status" value="1"/>
</dbReference>
<feature type="domain" description="GGDEF" evidence="1">
    <location>
        <begin position="146"/>
        <end position="278"/>
    </location>
</feature>
<dbReference type="Gene3D" id="3.30.70.270">
    <property type="match status" value="1"/>
</dbReference>
<dbReference type="Proteomes" id="UP000736328">
    <property type="component" value="Unassembled WGS sequence"/>
</dbReference>
<accession>A0A933MJW4</accession>
<gene>
    <name evidence="2" type="ORF">HY768_04070</name>
</gene>
<dbReference type="FunFam" id="3.30.70.270:FF:000001">
    <property type="entry name" value="Diguanylate cyclase domain protein"/>
    <property type="match status" value="1"/>
</dbReference>
<dbReference type="PROSITE" id="PS50887">
    <property type="entry name" value="GGDEF"/>
    <property type="match status" value="1"/>
</dbReference>